<protein>
    <submittedName>
        <fullName evidence="2">6-bladed beta-propeller</fullName>
    </submittedName>
</protein>
<proteinExistence type="predicted"/>
<gene>
    <name evidence="2" type="ORF">E5355_18965</name>
</gene>
<organism evidence="2 3">
    <name type="scientific">Bacteroides muris</name>
    <name type="common">ex Afrizal et al. 2022</name>
    <dbReference type="NCBI Taxonomy" id="2516960"/>
    <lineage>
        <taxon>Bacteria</taxon>
        <taxon>Pseudomonadati</taxon>
        <taxon>Bacteroidota</taxon>
        <taxon>Bacteroidia</taxon>
        <taxon>Bacteroidales</taxon>
        <taxon>Bacteroidaceae</taxon>
        <taxon>Bacteroides</taxon>
    </lineage>
</organism>
<dbReference type="InterPro" id="IPR011044">
    <property type="entry name" value="Quino_amine_DH_bsu"/>
</dbReference>
<keyword evidence="3" id="KW-1185">Reference proteome</keyword>
<comment type="caution">
    <text evidence="2">The sequence shown here is derived from an EMBL/GenBank/DDBJ whole genome shotgun (WGS) entry which is preliminary data.</text>
</comment>
<dbReference type="EMBL" id="SRYZ01000101">
    <property type="protein sequence ID" value="TGX97111.1"/>
    <property type="molecule type" value="Genomic_DNA"/>
</dbReference>
<dbReference type="AlphaFoldDB" id="A0A4S2A9Z7"/>
<evidence type="ECO:0000256" key="1">
    <source>
        <dbReference type="SAM" id="SignalP"/>
    </source>
</evidence>
<keyword evidence="1" id="KW-0732">Signal</keyword>
<name>A0A4S2A9Z7_9BACE</name>
<reference evidence="2 3" key="1">
    <citation type="submission" date="2019-04" db="EMBL/GenBank/DDBJ databases">
        <title>Microbes associate with the intestines of laboratory mice.</title>
        <authorList>
            <person name="Navarre W."/>
            <person name="Wong E."/>
            <person name="Huang K."/>
            <person name="Tropini C."/>
            <person name="Ng K."/>
            <person name="Yu B."/>
        </authorList>
    </citation>
    <scope>NUCLEOTIDE SEQUENCE [LARGE SCALE GENOMIC DNA]</scope>
    <source>
        <strain evidence="2 3">NM69_E16B</strain>
    </source>
</reference>
<sequence>MKNILFVAFVVALLFCGCSNHLNIDKYQQHSGNVIDVKDLVKEIVIDTPLIGGFARPYILGEYLILTDPQSEENQISIFDKKDFSYIAGTGHMGEGPNEITRLGEIILNEKRRRFYVADYGKMKTLEYELDSVLLNPNYLPIHKTEINRIATPVMFSFFNDTLCYACSMTAEPGKHFQESLVTWNMETGDMDLLITGHPKIERQRIRYAVSLEHNLIAVSYDYHDLLVTYDLQGNLKHNVYGPNWNDATSNAMIYYYGSIVICNNRIVVGYSGERNPEMGQIHVRNLLVYDLEGNYIKTLKIGYNILLFCYDAECNRLIMVLDDEIQFAYLDLEDLV</sequence>
<dbReference type="Pfam" id="PF17170">
    <property type="entry name" value="DUF5128"/>
    <property type="match status" value="1"/>
</dbReference>
<dbReference type="PROSITE" id="PS51257">
    <property type="entry name" value="PROKAR_LIPOPROTEIN"/>
    <property type="match status" value="1"/>
</dbReference>
<dbReference type="SUPFAM" id="SSF50969">
    <property type="entry name" value="YVTN repeat-like/Quinoprotein amine dehydrogenase"/>
    <property type="match status" value="1"/>
</dbReference>
<dbReference type="RefSeq" id="WP_136011547.1">
    <property type="nucleotide sequence ID" value="NZ_SRYZ01000101.1"/>
</dbReference>
<feature type="signal peptide" evidence="1">
    <location>
        <begin position="1"/>
        <end position="22"/>
    </location>
</feature>
<evidence type="ECO:0000313" key="2">
    <source>
        <dbReference type="EMBL" id="TGX97111.1"/>
    </source>
</evidence>
<accession>A0A4S2A9Z7</accession>
<feature type="chain" id="PRO_5020309177" evidence="1">
    <location>
        <begin position="23"/>
        <end position="337"/>
    </location>
</feature>
<evidence type="ECO:0000313" key="3">
    <source>
        <dbReference type="Proteomes" id="UP000310532"/>
    </source>
</evidence>
<dbReference type="Proteomes" id="UP000310532">
    <property type="component" value="Unassembled WGS sequence"/>
</dbReference>